<feature type="transmembrane region" description="Helical" evidence="2">
    <location>
        <begin position="67"/>
        <end position="90"/>
    </location>
</feature>
<keyword evidence="2" id="KW-1133">Transmembrane helix</keyword>
<reference evidence="3" key="2">
    <citation type="submission" date="2020-05" db="UniProtKB">
        <authorList>
            <consortium name="EnsemblMetazoa"/>
        </authorList>
    </citation>
    <scope>IDENTIFICATION</scope>
    <source>
        <strain evidence="3">IAEA</strain>
    </source>
</reference>
<accession>A0A1A9Z390</accession>
<sequence length="137" mass="14939">MNAMLIIVNCYKRNIADVDVARDSDDDGDNQQLSRIHDYVGSQLSQLLKQAGRQAGRQVGKQIGRKILVAAAAAAAAATAAVTATAAAAVTVKLSIDKCVEMERMIIYKNIRTSSFNPIPRPSSRMERNEEFLPESF</sequence>
<evidence type="ECO:0000256" key="2">
    <source>
        <dbReference type="SAM" id="Phobius"/>
    </source>
</evidence>
<feature type="region of interest" description="Disordered" evidence="1">
    <location>
        <begin position="117"/>
        <end position="137"/>
    </location>
</feature>
<reference evidence="4" key="1">
    <citation type="submission" date="2014-03" db="EMBL/GenBank/DDBJ databases">
        <authorList>
            <person name="Aksoy S."/>
            <person name="Warren W."/>
            <person name="Wilson R.K."/>
        </authorList>
    </citation>
    <scope>NUCLEOTIDE SEQUENCE [LARGE SCALE GENOMIC DNA]</scope>
    <source>
        <strain evidence="4">IAEA</strain>
    </source>
</reference>
<protein>
    <submittedName>
        <fullName evidence="3">Uncharacterized protein</fullName>
    </submittedName>
</protein>
<keyword evidence="2" id="KW-0472">Membrane</keyword>
<keyword evidence="2" id="KW-0812">Transmembrane</keyword>
<dbReference type="Proteomes" id="UP000092445">
    <property type="component" value="Unassembled WGS sequence"/>
</dbReference>
<keyword evidence="4" id="KW-1185">Reference proteome</keyword>
<name>A0A1A9Z390_GLOPL</name>
<proteinExistence type="predicted"/>
<dbReference type="VEuPathDB" id="VectorBase:GPAI002520"/>
<dbReference type="AlphaFoldDB" id="A0A1A9Z390"/>
<evidence type="ECO:0000313" key="4">
    <source>
        <dbReference type="Proteomes" id="UP000092445"/>
    </source>
</evidence>
<evidence type="ECO:0000313" key="3">
    <source>
        <dbReference type="EnsemblMetazoa" id="GPAI002520-PA"/>
    </source>
</evidence>
<evidence type="ECO:0000256" key="1">
    <source>
        <dbReference type="SAM" id="MobiDB-lite"/>
    </source>
</evidence>
<organism evidence="3 4">
    <name type="scientific">Glossina pallidipes</name>
    <name type="common">Tsetse fly</name>
    <dbReference type="NCBI Taxonomy" id="7398"/>
    <lineage>
        <taxon>Eukaryota</taxon>
        <taxon>Metazoa</taxon>
        <taxon>Ecdysozoa</taxon>
        <taxon>Arthropoda</taxon>
        <taxon>Hexapoda</taxon>
        <taxon>Insecta</taxon>
        <taxon>Pterygota</taxon>
        <taxon>Neoptera</taxon>
        <taxon>Endopterygota</taxon>
        <taxon>Diptera</taxon>
        <taxon>Brachycera</taxon>
        <taxon>Muscomorpha</taxon>
        <taxon>Hippoboscoidea</taxon>
        <taxon>Glossinidae</taxon>
        <taxon>Glossina</taxon>
    </lineage>
</organism>
<dbReference type="EnsemblMetazoa" id="GPAI002520-RA">
    <property type="protein sequence ID" value="GPAI002520-PA"/>
    <property type="gene ID" value="GPAI002520"/>
</dbReference>